<dbReference type="Pfam" id="PF00126">
    <property type="entry name" value="HTH_1"/>
    <property type="match status" value="1"/>
</dbReference>
<dbReference type="Gene3D" id="1.10.10.10">
    <property type="entry name" value="Winged helix-like DNA-binding domain superfamily/Winged helix DNA-binding domain"/>
    <property type="match status" value="1"/>
</dbReference>
<protein>
    <submittedName>
        <fullName evidence="6">LysR family transcriptional regulator</fullName>
    </submittedName>
</protein>
<proteinExistence type="inferred from homology"/>
<dbReference type="InterPro" id="IPR005119">
    <property type="entry name" value="LysR_subst-bd"/>
</dbReference>
<dbReference type="GO" id="GO:0006351">
    <property type="term" value="P:DNA-templated transcription"/>
    <property type="evidence" value="ECO:0007669"/>
    <property type="project" value="TreeGrafter"/>
</dbReference>
<dbReference type="InterPro" id="IPR036390">
    <property type="entry name" value="WH_DNA-bd_sf"/>
</dbReference>
<dbReference type="PROSITE" id="PS50931">
    <property type="entry name" value="HTH_LYSR"/>
    <property type="match status" value="1"/>
</dbReference>
<dbReference type="Gene3D" id="3.40.190.290">
    <property type="match status" value="1"/>
</dbReference>
<dbReference type="Proteomes" id="UP000276260">
    <property type="component" value="Unassembled WGS sequence"/>
</dbReference>
<evidence type="ECO:0000256" key="1">
    <source>
        <dbReference type="ARBA" id="ARBA00009437"/>
    </source>
</evidence>
<comment type="similarity">
    <text evidence="1">Belongs to the LysR transcriptional regulatory family.</text>
</comment>
<dbReference type="InterPro" id="IPR036388">
    <property type="entry name" value="WH-like_DNA-bd_sf"/>
</dbReference>
<gene>
    <name evidence="6" type="ORF">EIK76_09640</name>
</gene>
<dbReference type="Pfam" id="PF03466">
    <property type="entry name" value="LysR_substrate"/>
    <property type="match status" value="1"/>
</dbReference>
<dbReference type="NCBIfam" id="NF011573">
    <property type="entry name" value="PRK14997.1"/>
    <property type="match status" value="1"/>
</dbReference>
<dbReference type="GO" id="GO:0043565">
    <property type="term" value="F:sequence-specific DNA binding"/>
    <property type="evidence" value="ECO:0007669"/>
    <property type="project" value="TreeGrafter"/>
</dbReference>
<dbReference type="InterPro" id="IPR000847">
    <property type="entry name" value="LysR_HTH_N"/>
</dbReference>
<evidence type="ECO:0000256" key="2">
    <source>
        <dbReference type="ARBA" id="ARBA00023015"/>
    </source>
</evidence>
<dbReference type="PANTHER" id="PTHR30537">
    <property type="entry name" value="HTH-TYPE TRANSCRIPTIONAL REGULATOR"/>
    <property type="match status" value="1"/>
</dbReference>
<name>A0A3P3QJ88_9GAMM</name>
<evidence type="ECO:0000313" key="6">
    <source>
        <dbReference type="EMBL" id="RRJ21138.1"/>
    </source>
</evidence>
<keyword evidence="7" id="KW-1185">Reference proteome</keyword>
<dbReference type="PANTHER" id="PTHR30537:SF31">
    <property type="entry name" value="TRANSCRIPTIONAL REGULATOR, LYSR FAMILY"/>
    <property type="match status" value="1"/>
</dbReference>
<accession>A0A3P3QJ88</accession>
<organism evidence="6 7">
    <name type="scientific">Rheinheimera mesophila</name>
    <dbReference type="NCBI Taxonomy" id="1547515"/>
    <lineage>
        <taxon>Bacteria</taxon>
        <taxon>Pseudomonadati</taxon>
        <taxon>Pseudomonadota</taxon>
        <taxon>Gammaproteobacteria</taxon>
        <taxon>Chromatiales</taxon>
        <taxon>Chromatiaceae</taxon>
        <taxon>Rheinheimera</taxon>
    </lineage>
</organism>
<sequence length="301" mass="33982">MIDLNELFYFVKIVEAGGFAAAERSLCIPKSKLSRRTAKLEQRLGVRLIHRSTRHFVLTEVGQTYYEHCKAMLVEADAAQEAVETLRAEPRGMIKFSCPTGLLHFHISKMIADFMMKYPKINIQLEATNRVVDVVAEGLDLAIRVRPAPLQDSDLALRILSDRGQCLVASPALVDRMGMPTSPQELVHWPTLSRSRFREPAIWHLESLDGEQLQLEHQPKLITTEMVTLLSAALAGVGAVQLPILMVQPYLRSGQLVNLLSDWRPKREIIHLVFPGRRGVLPSVRTFIDYLAQCYSAFNEE</sequence>
<dbReference type="InterPro" id="IPR058163">
    <property type="entry name" value="LysR-type_TF_proteobact-type"/>
</dbReference>
<dbReference type="EMBL" id="RRCF01000002">
    <property type="protein sequence ID" value="RRJ21138.1"/>
    <property type="molecule type" value="Genomic_DNA"/>
</dbReference>
<dbReference type="SUPFAM" id="SSF46785">
    <property type="entry name" value="Winged helix' DNA-binding domain"/>
    <property type="match status" value="1"/>
</dbReference>
<dbReference type="RefSeq" id="WP_046519923.1">
    <property type="nucleotide sequence ID" value="NZ_LAVS01000020.1"/>
</dbReference>
<dbReference type="GO" id="GO:0003700">
    <property type="term" value="F:DNA-binding transcription factor activity"/>
    <property type="evidence" value="ECO:0007669"/>
    <property type="project" value="InterPro"/>
</dbReference>
<evidence type="ECO:0000313" key="7">
    <source>
        <dbReference type="Proteomes" id="UP000276260"/>
    </source>
</evidence>
<reference evidence="6 7" key="1">
    <citation type="submission" date="2018-11" db="EMBL/GenBank/DDBJ databases">
        <title>Draft genome analysis of Rheinheimera mesophila isolated from an industrial waste site.</title>
        <authorList>
            <person name="Yu Q."/>
            <person name="Qi Y."/>
            <person name="Zhang H."/>
            <person name="Lu Y."/>
            <person name="Pu J."/>
        </authorList>
    </citation>
    <scope>NUCLEOTIDE SEQUENCE [LARGE SCALE GENOMIC DNA]</scope>
    <source>
        <strain evidence="6 7">IITR13</strain>
    </source>
</reference>
<evidence type="ECO:0000256" key="3">
    <source>
        <dbReference type="ARBA" id="ARBA00023125"/>
    </source>
</evidence>
<evidence type="ECO:0000259" key="5">
    <source>
        <dbReference type="PROSITE" id="PS50931"/>
    </source>
</evidence>
<dbReference type="CDD" id="cd08473">
    <property type="entry name" value="PBP2_CrgA_like_4"/>
    <property type="match status" value="1"/>
</dbReference>
<dbReference type="OrthoDB" id="5572602at2"/>
<keyword evidence="4" id="KW-0804">Transcription</keyword>
<dbReference type="FunFam" id="1.10.10.10:FF:000001">
    <property type="entry name" value="LysR family transcriptional regulator"/>
    <property type="match status" value="1"/>
</dbReference>
<evidence type="ECO:0000256" key="4">
    <source>
        <dbReference type="ARBA" id="ARBA00023163"/>
    </source>
</evidence>
<dbReference type="AlphaFoldDB" id="A0A3P3QJ88"/>
<dbReference type="SUPFAM" id="SSF53850">
    <property type="entry name" value="Periplasmic binding protein-like II"/>
    <property type="match status" value="1"/>
</dbReference>
<comment type="caution">
    <text evidence="6">The sequence shown here is derived from an EMBL/GenBank/DDBJ whole genome shotgun (WGS) entry which is preliminary data.</text>
</comment>
<feature type="domain" description="HTH lysR-type" evidence="5">
    <location>
        <begin position="2"/>
        <end position="59"/>
    </location>
</feature>
<keyword evidence="2" id="KW-0805">Transcription regulation</keyword>
<keyword evidence="3" id="KW-0238">DNA-binding</keyword>